<dbReference type="Pfam" id="PF07876">
    <property type="entry name" value="Dabb"/>
    <property type="match status" value="1"/>
</dbReference>
<dbReference type="SMART" id="SM00886">
    <property type="entry name" value="Dabb"/>
    <property type="match status" value="1"/>
</dbReference>
<dbReference type="Proteomes" id="UP000473278">
    <property type="component" value="Unassembled WGS sequence"/>
</dbReference>
<evidence type="ECO:0000259" key="1">
    <source>
        <dbReference type="PROSITE" id="PS51502"/>
    </source>
</evidence>
<keyword evidence="3" id="KW-1185">Reference proteome</keyword>
<dbReference type="PROSITE" id="PS51502">
    <property type="entry name" value="S_R_A_B_BARREL"/>
    <property type="match status" value="1"/>
</dbReference>
<sequence>MMNFRNSVLITLFLTMVVAGCSQSTNQQQAAGSETTVSEGMLQHNVFFYLKDDVTTDQRAQFEEGLKILLAIDEVYDYQIGIPGDTEQRDVTDHSFGYSFSSWFENLEDYQVYAEHPVHLEFIDEYEDLWAEVRVYDSEVIATKE</sequence>
<dbReference type="PROSITE" id="PS51257">
    <property type="entry name" value="PROKAR_LIPOPROTEIN"/>
    <property type="match status" value="1"/>
</dbReference>
<accession>A0A6M1TCN6</accession>
<dbReference type="InterPro" id="IPR013097">
    <property type="entry name" value="Dabb"/>
</dbReference>
<dbReference type="AlphaFoldDB" id="A0A6M1TCN6"/>
<comment type="caution">
    <text evidence="2">The sequence shown here is derived from an EMBL/GenBank/DDBJ whole genome shotgun (WGS) entry which is preliminary data.</text>
</comment>
<dbReference type="EMBL" id="JAALLT010000004">
    <property type="protein sequence ID" value="NGP77913.1"/>
    <property type="molecule type" value="Genomic_DNA"/>
</dbReference>
<evidence type="ECO:0000313" key="3">
    <source>
        <dbReference type="Proteomes" id="UP000473278"/>
    </source>
</evidence>
<dbReference type="Gene3D" id="3.30.70.100">
    <property type="match status" value="1"/>
</dbReference>
<dbReference type="SUPFAM" id="SSF54909">
    <property type="entry name" value="Dimeric alpha+beta barrel"/>
    <property type="match status" value="1"/>
</dbReference>
<gene>
    <name evidence="2" type="ORF">G3570_14790</name>
</gene>
<name>A0A6M1TCN6_9BACT</name>
<reference evidence="2 3" key="1">
    <citation type="submission" date="2020-02" db="EMBL/GenBank/DDBJ databases">
        <title>Balneolaceae bacterium YR4-1, complete genome.</title>
        <authorList>
            <person name="Li Y."/>
            <person name="Wu S."/>
        </authorList>
    </citation>
    <scope>NUCLEOTIDE SEQUENCE [LARGE SCALE GENOMIC DNA]</scope>
    <source>
        <strain evidence="2 3">YR4-1</strain>
    </source>
</reference>
<evidence type="ECO:0000313" key="2">
    <source>
        <dbReference type="EMBL" id="NGP77913.1"/>
    </source>
</evidence>
<feature type="domain" description="Stress-response A/B barrel" evidence="1">
    <location>
        <begin position="42"/>
        <end position="138"/>
    </location>
</feature>
<organism evidence="2 3">
    <name type="scientific">Halalkalibaculum roseum</name>
    <dbReference type="NCBI Taxonomy" id="2709311"/>
    <lineage>
        <taxon>Bacteria</taxon>
        <taxon>Pseudomonadati</taxon>
        <taxon>Balneolota</taxon>
        <taxon>Balneolia</taxon>
        <taxon>Balneolales</taxon>
        <taxon>Balneolaceae</taxon>
        <taxon>Halalkalibaculum</taxon>
    </lineage>
</organism>
<protein>
    <submittedName>
        <fullName evidence="2">Dabb family protein</fullName>
    </submittedName>
</protein>
<proteinExistence type="predicted"/>
<dbReference type="InterPro" id="IPR011008">
    <property type="entry name" value="Dimeric_a/b-barrel"/>
</dbReference>
<dbReference type="RefSeq" id="WP_165143608.1">
    <property type="nucleotide sequence ID" value="NZ_JAALLT010000004.1"/>
</dbReference>